<dbReference type="InterPro" id="IPR001005">
    <property type="entry name" value="SANT/Myb"/>
</dbReference>
<protein>
    <submittedName>
        <fullName evidence="4">Uncharacterized protein</fullName>
    </submittedName>
</protein>
<dbReference type="GO" id="GO:0000978">
    <property type="term" value="F:RNA polymerase II cis-regulatory region sequence-specific DNA binding"/>
    <property type="evidence" value="ECO:0007669"/>
    <property type="project" value="TreeGrafter"/>
</dbReference>
<feature type="compositionally biased region" description="Low complexity" evidence="1">
    <location>
        <begin position="863"/>
        <end position="889"/>
    </location>
</feature>
<dbReference type="Gene3D" id="1.10.10.60">
    <property type="entry name" value="Homeodomain-like"/>
    <property type="match status" value="2"/>
</dbReference>
<feature type="region of interest" description="Disordered" evidence="1">
    <location>
        <begin position="30"/>
        <end position="59"/>
    </location>
</feature>
<feature type="region of interest" description="Disordered" evidence="1">
    <location>
        <begin position="859"/>
        <end position="894"/>
    </location>
</feature>
<evidence type="ECO:0000313" key="5">
    <source>
        <dbReference type="Proteomes" id="UP000749646"/>
    </source>
</evidence>
<dbReference type="PROSITE" id="PS50090">
    <property type="entry name" value="MYB_LIKE"/>
    <property type="match status" value="2"/>
</dbReference>
<dbReference type="PROSITE" id="PS51294">
    <property type="entry name" value="HTH_MYB"/>
    <property type="match status" value="2"/>
</dbReference>
<evidence type="ECO:0000313" key="4">
    <source>
        <dbReference type="EMBL" id="KAF9981393.1"/>
    </source>
</evidence>
<dbReference type="SUPFAM" id="SSF46689">
    <property type="entry name" value="Homeodomain-like"/>
    <property type="match status" value="2"/>
</dbReference>
<dbReference type="Pfam" id="PF13921">
    <property type="entry name" value="Myb_DNA-bind_6"/>
    <property type="match status" value="1"/>
</dbReference>
<evidence type="ECO:0000259" key="3">
    <source>
        <dbReference type="PROSITE" id="PS51294"/>
    </source>
</evidence>
<dbReference type="InterPro" id="IPR009057">
    <property type="entry name" value="Homeodomain-like_sf"/>
</dbReference>
<organism evidence="4 5">
    <name type="scientific">Modicella reniformis</name>
    <dbReference type="NCBI Taxonomy" id="1440133"/>
    <lineage>
        <taxon>Eukaryota</taxon>
        <taxon>Fungi</taxon>
        <taxon>Fungi incertae sedis</taxon>
        <taxon>Mucoromycota</taxon>
        <taxon>Mortierellomycotina</taxon>
        <taxon>Mortierellomycetes</taxon>
        <taxon>Mortierellales</taxon>
        <taxon>Mortierellaceae</taxon>
        <taxon>Modicella</taxon>
    </lineage>
</organism>
<dbReference type="GO" id="GO:0000981">
    <property type="term" value="F:DNA-binding transcription factor activity, RNA polymerase II-specific"/>
    <property type="evidence" value="ECO:0007669"/>
    <property type="project" value="TreeGrafter"/>
</dbReference>
<dbReference type="AlphaFoldDB" id="A0A9P6SMW6"/>
<reference evidence="4" key="1">
    <citation type="journal article" date="2020" name="Fungal Divers.">
        <title>Resolving the Mortierellaceae phylogeny through synthesis of multi-gene phylogenetics and phylogenomics.</title>
        <authorList>
            <person name="Vandepol N."/>
            <person name="Liber J."/>
            <person name="Desiro A."/>
            <person name="Na H."/>
            <person name="Kennedy M."/>
            <person name="Barry K."/>
            <person name="Grigoriev I.V."/>
            <person name="Miller A.N."/>
            <person name="O'Donnell K."/>
            <person name="Stajich J.E."/>
            <person name="Bonito G."/>
        </authorList>
    </citation>
    <scope>NUCLEOTIDE SEQUENCE</scope>
    <source>
        <strain evidence="4">MES-2147</strain>
    </source>
</reference>
<dbReference type="Proteomes" id="UP000749646">
    <property type="component" value="Unassembled WGS sequence"/>
</dbReference>
<dbReference type="CDD" id="cd00167">
    <property type="entry name" value="SANT"/>
    <property type="match status" value="2"/>
</dbReference>
<gene>
    <name evidence="4" type="ORF">BGZ65_003998</name>
</gene>
<feature type="non-terminal residue" evidence="4">
    <location>
        <position position="1"/>
    </location>
</feature>
<evidence type="ECO:0000259" key="2">
    <source>
        <dbReference type="PROSITE" id="PS50090"/>
    </source>
</evidence>
<feature type="domain" description="HTH myb-type" evidence="3">
    <location>
        <begin position="535"/>
        <end position="585"/>
    </location>
</feature>
<dbReference type="InterPro" id="IPR017930">
    <property type="entry name" value="Myb_dom"/>
</dbReference>
<dbReference type="GO" id="GO:0005634">
    <property type="term" value="C:nucleus"/>
    <property type="evidence" value="ECO:0007669"/>
    <property type="project" value="TreeGrafter"/>
</dbReference>
<dbReference type="InterPro" id="IPR050560">
    <property type="entry name" value="MYB_TF"/>
</dbReference>
<dbReference type="Pfam" id="PF00249">
    <property type="entry name" value="Myb_DNA-binding"/>
    <property type="match status" value="2"/>
</dbReference>
<dbReference type="EMBL" id="JAAAHW010003706">
    <property type="protein sequence ID" value="KAF9981393.1"/>
    <property type="molecule type" value="Genomic_DNA"/>
</dbReference>
<accession>A0A9P6SMW6</accession>
<feature type="region of interest" description="Disordered" evidence="1">
    <location>
        <begin position="420"/>
        <end position="458"/>
    </location>
</feature>
<sequence>TGALWSQPGGPIEQSHSALRYRWFTSTPQVQSSKKAANPTNLESDPSLAAPKMRPKKGGSFSRTLYEWTPEMDAKIVEMRIEGNTWEEIGAAIGRERSQIRTRYVKELDPNLYSDWTPERTEFLNKSVAEKKSWRAISEELLISMSVCREKWMSMNKDIMQLDKEEKFRKRQTARGLLPWKLPSTTFEVAGLVGFRRTKWCERMDALLFDFRNRGLTWKQIGMVFGMVPMTCYTRYQHHLAPKLQMGWVPLTLDASNTPYFLLSDRKPTSAAGTPDASSMREIEESGEIGNQNLPQQSILGVICDEYLYNTHEEIPTRAWTLEEDNFIIKTVESWKNEVSFRSIGEHLNIDPRLCHYRYHAELQPNLKRKPWTRVLEERLLFYVNQGLSWTTISQDLDFHRIICKQKYRELRESHSFIGAKGDASRAARGEVAATSGSDPTTHSNHKNHESEKFEDGDYHAEQHSDNVIEDLKDSFKVQDNKYEGDDSGGDDDEELLDAGNTDIGESPDDISVVRTGRKSNSIWDQGSIMMDIQRTWTPEEETVLMRHVIRNGTREWQEVSRALKSRHSADECRAYWKHLDMPVHRPNISPHRYKWKPHGEIQFWRLWLENGSDFEEISQRLNKENATKRSSTQRQPSVTTMVTPEACEELFRHRTQELRKLQGEEFDHDKFQKDCTDQALIRSSLRPLIWVKEKSIELQKLVRQRLKKRDVHVNWINWKWAARHIDEDSTAKSCLAHWMLLRRQELAPEAWTEEELVLLEQGVREIGTLFNEDTPSSLSSSMIELEGWAEPTAGGFRTIQKFYFPDRTANLLQHKFFLLSDKASKVTVDEYMAIMDAVDEYGVDQWDKVVESLKTYPFREGSSSSSSSTVAATLSSPSPSAKGSSLGADSETQRPITSGWTVAPCRRVWKASYKHHLLYTQWTPQEDRDLMECVERAGENEWTSVSRFFPGKSVWQCRLRWCQLTDPMQSAASSTPISVQA</sequence>
<proteinExistence type="predicted"/>
<feature type="domain" description="Myb-like" evidence="2">
    <location>
        <begin position="537"/>
        <end position="581"/>
    </location>
</feature>
<dbReference type="SMART" id="SM00717">
    <property type="entry name" value="SANT"/>
    <property type="match status" value="5"/>
</dbReference>
<evidence type="ECO:0000256" key="1">
    <source>
        <dbReference type="SAM" id="MobiDB-lite"/>
    </source>
</evidence>
<dbReference type="OrthoDB" id="2143914at2759"/>
<feature type="domain" description="HTH myb-type" evidence="3">
    <location>
        <begin position="915"/>
        <end position="970"/>
    </location>
</feature>
<comment type="caution">
    <text evidence="4">The sequence shown here is derived from an EMBL/GenBank/DDBJ whole genome shotgun (WGS) entry which is preliminary data.</text>
</comment>
<dbReference type="PANTHER" id="PTHR45614">
    <property type="entry name" value="MYB PROTEIN-RELATED"/>
    <property type="match status" value="1"/>
</dbReference>
<keyword evidence="5" id="KW-1185">Reference proteome</keyword>
<feature type="domain" description="Myb-like" evidence="2">
    <location>
        <begin position="923"/>
        <end position="966"/>
    </location>
</feature>
<feature type="compositionally biased region" description="Basic and acidic residues" evidence="1">
    <location>
        <begin position="447"/>
        <end position="458"/>
    </location>
</feature>
<name>A0A9P6SMW6_9FUNG</name>
<feature type="region of interest" description="Disordered" evidence="1">
    <location>
        <begin position="480"/>
        <end position="510"/>
    </location>
</feature>
<feature type="compositionally biased region" description="Polar residues" evidence="1">
    <location>
        <begin position="30"/>
        <end position="44"/>
    </location>
</feature>
<feature type="compositionally biased region" description="Acidic residues" evidence="1">
    <location>
        <begin position="486"/>
        <end position="497"/>
    </location>
</feature>